<feature type="transmembrane region" description="Helical" evidence="7">
    <location>
        <begin position="71"/>
        <end position="93"/>
    </location>
</feature>
<feature type="transmembrane region" description="Helical" evidence="7">
    <location>
        <begin position="217"/>
        <end position="238"/>
    </location>
</feature>
<protein>
    <recommendedName>
        <fullName evidence="6">Signal peptidase I</fullName>
        <ecNumber evidence="6">3.4.21.89</ecNumber>
    </recommendedName>
</protein>
<evidence type="ECO:0000256" key="2">
    <source>
        <dbReference type="ARBA" id="ARBA00022670"/>
    </source>
</evidence>
<name>A0ABS1TDQ2_9CLOT</name>
<feature type="transmembrane region" description="Helical" evidence="7">
    <location>
        <begin position="33"/>
        <end position="50"/>
    </location>
</feature>
<dbReference type="InterPro" id="IPR015927">
    <property type="entry name" value="Peptidase_S24_S26A/B/C"/>
</dbReference>
<feature type="transmembrane region" description="Helical" evidence="7">
    <location>
        <begin position="99"/>
        <end position="115"/>
    </location>
</feature>
<dbReference type="EC" id="3.4.21.89" evidence="6"/>
<evidence type="ECO:0000259" key="8">
    <source>
        <dbReference type="Pfam" id="PF00717"/>
    </source>
</evidence>
<feature type="transmembrane region" description="Helical" evidence="7">
    <location>
        <begin position="7"/>
        <end position="27"/>
    </location>
</feature>
<reference evidence="9 10" key="1">
    <citation type="submission" date="2021-01" db="EMBL/GenBank/DDBJ databases">
        <title>Genome public.</title>
        <authorList>
            <person name="Liu C."/>
            <person name="Sun Q."/>
        </authorList>
    </citation>
    <scope>NUCLEOTIDE SEQUENCE [LARGE SCALE GENOMIC DNA]</scope>
    <source>
        <strain evidence="9 10">YIM B02515</strain>
    </source>
</reference>
<dbReference type="Pfam" id="PF00717">
    <property type="entry name" value="Peptidase_S24"/>
    <property type="match status" value="1"/>
</dbReference>
<dbReference type="PANTHER" id="PTHR10806:SF6">
    <property type="entry name" value="SIGNAL PEPTIDASE COMPLEX CATALYTIC SUBUNIT SEC11"/>
    <property type="match status" value="1"/>
</dbReference>
<dbReference type="InterPro" id="IPR036286">
    <property type="entry name" value="LexA/Signal_pep-like_sf"/>
</dbReference>
<evidence type="ECO:0000313" key="10">
    <source>
        <dbReference type="Proteomes" id="UP000632377"/>
    </source>
</evidence>
<evidence type="ECO:0000256" key="5">
    <source>
        <dbReference type="ARBA" id="ARBA00023136"/>
    </source>
</evidence>
<dbReference type="NCBIfam" id="TIGR02228">
    <property type="entry name" value="sigpep_I_arch"/>
    <property type="match status" value="1"/>
</dbReference>
<dbReference type="InterPro" id="IPR019533">
    <property type="entry name" value="Peptidase_S26"/>
</dbReference>
<accession>A0ABS1TDQ2</accession>
<dbReference type="GO" id="GO:0009003">
    <property type="term" value="F:signal peptidase activity"/>
    <property type="evidence" value="ECO:0007669"/>
    <property type="project" value="UniProtKB-EC"/>
</dbReference>
<evidence type="ECO:0000256" key="6">
    <source>
        <dbReference type="NCBIfam" id="TIGR02228"/>
    </source>
</evidence>
<dbReference type="PANTHER" id="PTHR10806">
    <property type="entry name" value="SIGNAL PEPTIDASE COMPLEX CATALYTIC SUBUNIT SEC11"/>
    <property type="match status" value="1"/>
</dbReference>
<dbReference type="CDD" id="cd06530">
    <property type="entry name" value="S26_SPase_I"/>
    <property type="match status" value="1"/>
</dbReference>
<gene>
    <name evidence="9" type="ORF">JK636_17470</name>
</gene>
<keyword evidence="5 7" id="KW-0472">Membrane</keyword>
<sequence>MNKRLINFLLVLMLGIIYTVDNLSVFTFNKKSYFIYGIKPILWILVILFVSKLPKLKGAAKSKYKKFLTEWVVYLAVFYIVIQVMGGFIQGFGSSPYDLSPLGIFKNAVLLLSTLVGKEKIRAYLINNGSKDKPWIRISFAVVLLTIINLPLNKALSLKGNFEIMKFFGETVLPQLSMSIMAAYLVYLDTERLSIIYLVIVQGILYISPILPNLQWIATAIMGGLSPIFSMMLLQYFYLKESKGIKKRDINKEKPAGLIITSLISVIIIWFSMGVFPVYPAVIATGSMKPLINPGDVVLVKRLKEADVKTGDIVAYKKDNIYIFHRITKLVDEKNEIKYETKGDNNSIADSELVSIDMIKGKVINIVPKIGWPTLILKDSRNKVLKEKVEF</sequence>
<keyword evidence="9" id="KW-0378">Hydrolase</keyword>
<evidence type="ECO:0000313" key="9">
    <source>
        <dbReference type="EMBL" id="MBL4937513.1"/>
    </source>
</evidence>
<keyword evidence="3 7" id="KW-0812">Transmembrane</keyword>
<keyword evidence="4 7" id="KW-1133">Transmembrane helix</keyword>
<feature type="domain" description="Peptidase S24/S26A/S26B/S26C" evidence="8">
    <location>
        <begin position="285"/>
        <end position="353"/>
    </location>
</feature>
<dbReference type="PRINTS" id="PR00728">
    <property type="entry name" value="SIGNALPTASE"/>
</dbReference>
<feature type="transmembrane region" description="Helical" evidence="7">
    <location>
        <begin position="135"/>
        <end position="152"/>
    </location>
</feature>
<dbReference type="InterPro" id="IPR001733">
    <property type="entry name" value="Peptidase_S26B"/>
</dbReference>
<keyword evidence="2" id="KW-0645">Protease</keyword>
<organism evidence="9 10">
    <name type="scientific">Clostridium rhizosphaerae</name>
    <dbReference type="NCBI Taxonomy" id="2803861"/>
    <lineage>
        <taxon>Bacteria</taxon>
        <taxon>Bacillati</taxon>
        <taxon>Bacillota</taxon>
        <taxon>Clostridia</taxon>
        <taxon>Eubacteriales</taxon>
        <taxon>Clostridiaceae</taxon>
        <taxon>Clostridium</taxon>
    </lineage>
</organism>
<evidence type="ECO:0000256" key="4">
    <source>
        <dbReference type="ARBA" id="ARBA00022989"/>
    </source>
</evidence>
<feature type="transmembrane region" description="Helical" evidence="7">
    <location>
        <begin position="258"/>
        <end position="279"/>
    </location>
</feature>
<dbReference type="SUPFAM" id="SSF51306">
    <property type="entry name" value="LexA/Signal peptidase"/>
    <property type="match status" value="1"/>
</dbReference>
<feature type="transmembrane region" description="Helical" evidence="7">
    <location>
        <begin position="195"/>
        <end position="211"/>
    </location>
</feature>
<keyword evidence="10" id="KW-1185">Reference proteome</keyword>
<evidence type="ECO:0000256" key="3">
    <source>
        <dbReference type="ARBA" id="ARBA00022692"/>
    </source>
</evidence>
<dbReference type="EMBL" id="JAESWC010000014">
    <property type="protein sequence ID" value="MBL4937513.1"/>
    <property type="molecule type" value="Genomic_DNA"/>
</dbReference>
<evidence type="ECO:0000256" key="1">
    <source>
        <dbReference type="ARBA" id="ARBA00004308"/>
    </source>
</evidence>
<comment type="subcellular location">
    <subcellularLocation>
        <location evidence="1">Endomembrane system</location>
    </subcellularLocation>
</comment>
<dbReference type="Gene3D" id="2.10.109.10">
    <property type="entry name" value="Umud Fragment, subunit A"/>
    <property type="match status" value="1"/>
</dbReference>
<comment type="caution">
    <text evidence="9">The sequence shown here is derived from an EMBL/GenBank/DDBJ whole genome shotgun (WGS) entry which is preliminary data.</text>
</comment>
<proteinExistence type="predicted"/>
<feature type="transmembrane region" description="Helical" evidence="7">
    <location>
        <begin position="172"/>
        <end position="188"/>
    </location>
</feature>
<evidence type="ECO:0000256" key="7">
    <source>
        <dbReference type="SAM" id="Phobius"/>
    </source>
</evidence>
<dbReference type="Proteomes" id="UP000632377">
    <property type="component" value="Unassembled WGS sequence"/>
</dbReference>
<dbReference type="RefSeq" id="WP_202750257.1">
    <property type="nucleotide sequence ID" value="NZ_JAESWC010000014.1"/>
</dbReference>